<evidence type="ECO:0000256" key="9">
    <source>
        <dbReference type="ARBA" id="ARBA00023170"/>
    </source>
</evidence>
<dbReference type="SMART" id="SM00399">
    <property type="entry name" value="ZnF_C4"/>
    <property type="match status" value="1"/>
</dbReference>
<keyword evidence="10 11" id="KW-0539">Nucleus</keyword>
<evidence type="ECO:0000256" key="2">
    <source>
        <dbReference type="ARBA" id="ARBA00005993"/>
    </source>
</evidence>
<evidence type="ECO:0000313" key="17">
    <source>
        <dbReference type="Proteomes" id="UP000274756"/>
    </source>
</evidence>
<evidence type="ECO:0000256" key="6">
    <source>
        <dbReference type="ARBA" id="ARBA00023015"/>
    </source>
</evidence>
<dbReference type="InterPro" id="IPR049636">
    <property type="entry name" value="HNF4-like_DBD"/>
</dbReference>
<name>A0A158Q5W5_DRAME</name>
<evidence type="ECO:0000256" key="5">
    <source>
        <dbReference type="ARBA" id="ARBA00022833"/>
    </source>
</evidence>
<dbReference type="Gene3D" id="3.30.50.10">
    <property type="entry name" value="Erythroid Transcription Factor GATA-1, subunit A"/>
    <property type="match status" value="1"/>
</dbReference>
<protein>
    <submittedName>
        <fullName evidence="18">Nuclear receptor domain-containing protein</fullName>
    </submittedName>
</protein>
<dbReference type="PROSITE" id="PS00031">
    <property type="entry name" value="NUCLEAR_REC_DBD_1"/>
    <property type="match status" value="1"/>
</dbReference>
<dbReference type="GO" id="GO:0005634">
    <property type="term" value="C:nucleus"/>
    <property type="evidence" value="ECO:0007669"/>
    <property type="project" value="UniProtKB-SubCell"/>
</dbReference>
<evidence type="ECO:0000256" key="11">
    <source>
        <dbReference type="RuleBase" id="RU004334"/>
    </source>
</evidence>
<evidence type="ECO:0000256" key="10">
    <source>
        <dbReference type="ARBA" id="ARBA00023242"/>
    </source>
</evidence>
<keyword evidence="9 11" id="KW-0675">Receptor</keyword>
<dbReference type="PANTHER" id="PTHR46587">
    <property type="entry name" value="NUCLEAR HORMONE RECEPTOR FAMILY"/>
    <property type="match status" value="1"/>
</dbReference>
<evidence type="ECO:0000313" key="15">
    <source>
        <dbReference type="EMBL" id="VDN52450.1"/>
    </source>
</evidence>
<evidence type="ECO:0000256" key="7">
    <source>
        <dbReference type="ARBA" id="ARBA00023125"/>
    </source>
</evidence>
<dbReference type="GO" id="GO:0003700">
    <property type="term" value="F:DNA-binding transcription factor activity"/>
    <property type="evidence" value="ECO:0007669"/>
    <property type="project" value="InterPro"/>
</dbReference>
<dbReference type="InterPro" id="IPR001723">
    <property type="entry name" value="Nuclear_hrmn_rcpt"/>
</dbReference>
<dbReference type="Pfam" id="PF00104">
    <property type="entry name" value="Hormone_recep"/>
    <property type="match status" value="1"/>
</dbReference>
<dbReference type="SUPFAM" id="SSF57716">
    <property type="entry name" value="Glucocorticoid receptor-like (DNA-binding domain)"/>
    <property type="match status" value="1"/>
</dbReference>
<dbReference type="InterPro" id="IPR035500">
    <property type="entry name" value="NHR-like_dom_sf"/>
</dbReference>
<sequence length="415" mass="48139">MTTRSATIIGPCIICGEDSNGRHYGVIACLGCKTFFRRLVFLEFYLFYFFEFRAVIQKQDIKCKRMESCDIEKAARRACRACRYKKCLKMGMTREALQPRRDLIGCRQYRSLNSENNFSRIGIDSALSKTTFDRKLVDLISQLTLIDKEMREKKFELMKAKNEAKKLSEMLKQGNETMKGKFMIMLSNDITNVTQTDLLIMLEWTKTLPCFPKLPISDRIALLKRFAVQYLVLEHGYYTAQLGVENVWLISNGTCMPRNINEISDEMKESVTAERIWRQEKLYKQMTDSCIDEVAMPLRRLKLMPEELVALKIIMLFRYGNHTSIGLTESEISDETRQRIIQCRDHIIAALFAFYDSINYSNYAGERFGNVILTISGIVSAASSMLESYQVMRLFKIVIFDHISEQLLFNNCDIT</sequence>
<keyword evidence="17" id="KW-1185">Reference proteome</keyword>
<keyword evidence="6 11" id="KW-0805">Transcription regulation</keyword>
<feature type="domain" description="Nuclear receptor" evidence="13">
    <location>
        <begin position="9"/>
        <end position="99"/>
    </location>
</feature>
<dbReference type="SUPFAM" id="SSF48508">
    <property type="entry name" value="Nuclear receptor ligand-binding domain"/>
    <property type="match status" value="1"/>
</dbReference>
<dbReference type="AlphaFoldDB" id="A0A158Q5W5"/>
<comment type="subcellular location">
    <subcellularLocation>
        <location evidence="1 11">Nucleus</location>
    </subcellularLocation>
</comment>
<dbReference type="WBParaSite" id="DME_0000844801-mRNA-1">
    <property type="protein sequence ID" value="DME_0000844801-mRNA-1"/>
    <property type="gene ID" value="DME_0000844801"/>
</dbReference>
<dbReference type="CDD" id="cd06960">
    <property type="entry name" value="NR_DBD_HNF4A"/>
    <property type="match status" value="1"/>
</dbReference>
<accession>A0A158Q5W5</accession>
<keyword evidence="5 11" id="KW-0862">Zinc</keyword>
<keyword evidence="4 11" id="KW-0863">Zinc-finger</keyword>
<reference evidence="15 17" key="2">
    <citation type="submission" date="2018-11" db="EMBL/GenBank/DDBJ databases">
        <authorList>
            <consortium name="Pathogen Informatics"/>
        </authorList>
    </citation>
    <scope>NUCLEOTIDE SEQUENCE [LARGE SCALE GENOMIC DNA]</scope>
</reference>
<reference evidence="18" key="1">
    <citation type="submission" date="2016-04" db="UniProtKB">
        <authorList>
            <consortium name="WormBaseParasite"/>
        </authorList>
    </citation>
    <scope>IDENTIFICATION</scope>
</reference>
<dbReference type="Gene3D" id="1.10.565.10">
    <property type="entry name" value="Retinoid X Receptor"/>
    <property type="match status" value="1"/>
</dbReference>
<evidence type="ECO:0000256" key="4">
    <source>
        <dbReference type="ARBA" id="ARBA00022771"/>
    </source>
</evidence>
<dbReference type="InterPro" id="IPR000536">
    <property type="entry name" value="Nucl_hrmn_rcpt_lig-bd"/>
</dbReference>
<dbReference type="OrthoDB" id="5771769at2759"/>
<dbReference type="PRINTS" id="PR00047">
    <property type="entry name" value="STROIDFINGER"/>
</dbReference>
<dbReference type="Proteomes" id="UP000274756">
    <property type="component" value="Unassembled WGS sequence"/>
</dbReference>
<gene>
    <name evidence="15" type="ORF">DME_LOCUS2423</name>
</gene>
<dbReference type="Pfam" id="PF00105">
    <property type="entry name" value="zf-C4"/>
    <property type="match status" value="2"/>
</dbReference>
<keyword evidence="3 11" id="KW-0479">Metal-binding</keyword>
<evidence type="ECO:0000313" key="16">
    <source>
        <dbReference type="Proteomes" id="UP000038040"/>
    </source>
</evidence>
<dbReference type="CDD" id="cd06157">
    <property type="entry name" value="NR_LBD"/>
    <property type="match status" value="1"/>
</dbReference>
<evidence type="ECO:0000256" key="12">
    <source>
        <dbReference type="SAM" id="Coils"/>
    </source>
</evidence>
<evidence type="ECO:0000313" key="18">
    <source>
        <dbReference type="WBParaSite" id="DME_0000844801-mRNA-1"/>
    </source>
</evidence>
<proteinExistence type="inferred from homology"/>
<evidence type="ECO:0000256" key="1">
    <source>
        <dbReference type="ARBA" id="ARBA00004123"/>
    </source>
</evidence>
<dbReference type="SMART" id="SM00430">
    <property type="entry name" value="HOLI"/>
    <property type="match status" value="1"/>
</dbReference>
<dbReference type="InterPro" id="IPR001628">
    <property type="entry name" value="Znf_hrmn_rcpt"/>
</dbReference>
<dbReference type="PRINTS" id="PR00398">
    <property type="entry name" value="STRDHORMONER"/>
</dbReference>
<dbReference type="EMBL" id="UYYG01000060">
    <property type="protein sequence ID" value="VDN52450.1"/>
    <property type="molecule type" value="Genomic_DNA"/>
</dbReference>
<keyword evidence="7 11" id="KW-0238">DNA-binding</keyword>
<dbReference type="GO" id="GO:0000978">
    <property type="term" value="F:RNA polymerase II cis-regulatory region sequence-specific DNA binding"/>
    <property type="evidence" value="ECO:0007669"/>
    <property type="project" value="InterPro"/>
</dbReference>
<dbReference type="GO" id="GO:0008270">
    <property type="term" value="F:zinc ion binding"/>
    <property type="evidence" value="ECO:0007669"/>
    <property type="project" value="UniProtKB-KW"/>
</dbReference>
<comment type="similarity">
    <text evidence="2 11">Belongs to the nuclear hormone receptor family.</text>
</comment>
<keyword evidence="8 11" id="KW-0804">Transcription</keyword>
<evidence type="ECO:0000259" key="13">
    <source>
        <dbReference type="PROSITE" id="PS51030"/>
    </source>
</evidence>
<dbReference type="PANTHER" id="PTHR46587:SF7">
    <property type="entry name" value="NUCLEAR HORMONE RECEPTOR FAMILY MEMBER NHR-19"/>
    <property type="match status" value="1"/>
</dbReference>
<organism evidence="16 18">
    <name type="scientific">Dracunculus medinensis</name>
    <name type="common">Guinea worm</name>
    <dbReference type="NCBI Taxonomy" id="318479"/>
    <lineage>
        <taxon>Eukaryota</taxon>
        <taxon>Metazoa</taxon>
        <taxon>Ecdysozoa</taxon>
        <taxon>Nematoda</taxon>
        <taxon>Chromadorea</taxon>
        <taxon>Rhabditida</taxon>
        <taxon>Spirurina</taxon>
        <taxon>Dracunculoidea</taxon>
        <taxon>Dracunculidae</taxon>
        <taxon>Dracunculus</taxon>
    </lineage>
</organism>
<evidence type="ECO:0000256" key="3">
    <source>
        <dbReference type="ARBA" id="ARBA00022723"/>
    </source>
</evidence>
<feature type="domain" description="NR LBD" evidence="14">
    <location>
        <begin position="149"/>
        <end position="411"/>
    </location>
</feature>
<dbReference type="PROSITE" id="PS51030">
    <property type="entry name" value="NUCLEAR_REC_DBD_2"/>
    <property type="match status" value="1"/>
</dbReference>
<feature type="coiled-coil region" evidence="12">
    <location>
        <begin position="150"/>
        <end position="177"/>
    </location>
</feature>
<dbReference type="Proteomes" id="UP000038040">
    <property type="component" value="Unplaced"/>
</dbReference>
<keyword evidence="12" id="KW-0175">Coiled coil</keyword>
<evidence type="ECO:0000259" key="14">
    <source>
        <dbReference type="PROSITE" id="PS51843"/>
    </source>
</evidence>
<dbReference type="PROSITE" id="PS51843">
    <property type="entry name" value="NR_LBD"/>
    <property type="match status" value="1"/>
</dbReference>
<evidence type="ECO:0000256" key="8">
    <source>
        <dbReference type="ARBA" id="ARBA00023163"/>
    </source>
</evidence>
<dbReference type="InterPro" id="IPR013088">
    <property type="entry name" value="Znf_NHR/GATA"/>
</dbReference>
<dbReference type="STRING" id="318479.A0A158Q5W5"/>